<keyword evidence="2" id="KW-1185">Reference proteome</keyword>
<reference evidence="2" key="1">
    <citation type="journal article" date="2022" name="Mol. Ecol. Resour.">
        <title>The genomes of chicory, endive, great burdock and yacon provide insights into Asteraceae palaeo-polyploidization history and plant inulin production.</title>
        <authorList>
            <person name="Fan W."/>
            <person name="Wang S."/>
            <person name="Wang H."/>
            <person name="Wang A."/>
            <person name="Jiang F."/>
            <person name="Liu H."/>
            <person name="Zhao H."/>
            <person name="Xu D."/>
            <person name="Zhang Y."/>
        </authorList>
    </citation>
    <scope>NUCLEOTIDE SEQUENCE [LARGE SCALE GENOMIC DNA]</scope>
    <source>
        <strain evidence="2">cv. Yunnan</strain>
    </source>
</reference>
<gene>
    <name evidence="1" type="ORF">L1987_47725</name>
</gene>
<name>A0ACB9G3E0_9ASTR</name>
<dbReference type="EMBL" id="CM042032">
    <property type="protein sequence ID" value="KAI3777922.1"/>
    <property type="molecule type" value="Genomic_DNA"/>
</dbReference>
<evidence type="ECO:0000313" key="1">
    <source>
        <dbReference type="EMBL" id="KAI3777922.1"/>
    </source>
</evidence>
<organism evidence="1 2">
    <name type="scientific">Smallanthus sonchifolius</name>
    <dbReference type="NCBI Taxonomy" id="185202"/>
    <lineage>
        <taxon>Eukaryota</taxon>
        <taxon>Viridiplantae</taxon>
        <taxon>Streptophyta</taxon>
        <taxon>Embryophyta</taxon>
        <taxon>Tracheophyta</taxon>
        <taxon>Spermatophyta</taxon>
        <taxon>Magnoliopsida</taxon>
        <taxon>eudicotyledons</taxon>
        <taxon>Gunneridae</taxon>
        <taxon>Pentapetalae</taxon>
        <taxon>asterids</taxon>
        <taxon>campanulids</taxon>
        <taxon>Asterales</taxon>
        <taxon>Asteraceae</taxon>
        <taxon>Asteroideae</taxon>
        <taxon>Heliantheae alliance</taxon>
        <taxon>Millerieae</taxon>
        <taxon>Smallanthus</taxon>
    </lineage>
</organism>
<reference evidence="1 2" key="2">
    <citation type="journal article" date="2022" name="Mol. Ecol. Resour.">
        <title>The genomes of chicory, endive, great burdock and yacon provide insights into Asteraceae paleo-polyploidization history and plant inulin production.</title>
        <authorList>
            <person name="Fan W."/>
            <person name="Wang S."/>
            <person name="Wang H."/>
            <person name="Wang A."/>
            <person name="Jiang F."/>
            <person name="Liu H."/>
            <person name="Zhao H."/>
            <person name="Xu D."/>
            <person name="Zhang Y."/>
        </authorList>
    </citation>
    <scope>NUCLEOTIDE SEQUENCE [LARGE SCALE GENOMIC DNA]</scope>
    <source>
        <strain evidence="2">cv. Yunnan</strain>
        <tissue evidence="1">Leaves</tissue>
    </source>
</reference>
<sequence length="79" mass="9199">MLIFYINYHLWAEAFLTLPIILFLSLSSFHISVTNLCLRPPFTGKRDHRLHTRRMGHSNVWNSHPKTYGPAVYVVTLMG</sequence>
<comment type="caution">
    <text evidence="1">The sequence shown here is derived from an EMBL/GenBank/DDBJ whole genome shotgun (WGS) entry which is preliminary data.</text>
</comment>
<proteinExistence type="predicted"/>
<accession>A0ACB9G3E0</accession>
<dbReference type="Proteomes" id="UP001056120">
    <property type="component" value="Linkage Group LG15"/>
</dbReference>
<evidence type="ECO:0000313" key="2">
    <source>
        <dbReference type="Proteomes" id="UP001056120"/>
    </source>
</evidence>
<protein>
    <submittedName>
        <fullName evidence="1">Uncharacterized protein</fullName>
    </submittedName>
</protein>